<evidence type="ECO:0000256" key="3">
    <source>
        <dbReference type="ARBA" id="ARBA00023125"/>
    </source>
</evidence>
<dbReference type="PROSITE" id="PS00622">
    <property type="entry name" value="HTH_LUXR_1"/>
    <property type="match status" value="1"/>
</dbReference>
<evidence type="ECO:0000259" key="6">
    <source>
        <dbReference type="PROSITE" id="PS50043"/>
    </source>
</evidence>
<evidence type="ECO:0000256" key="2">
    <source>
        <dbReference type="ARBA" id="ARBA00023015"/>
    </source>
</evidence>
<dbReference type="InterPro" id="IPR001789">
    <property type="entry name" value="Sig_transdc_resp-reg_receiver"/>
</dbReference>
<dbReference type="Gene3D" id="3.40.50.2300">
    <property type="match status" value="1"/>
</dbReference>
<feature type="domain" description="HTH luxR-type" evidence="6">
    <location>
        <begin position="148"/>
        <end position="213"/>
    </location>
</feature>
<dbReference type="SMART" id="SM00448">
    <property type="entry name" value="REC"/>
    <property type="match status" value="1"/>
</dbReference>
<dbReference type="GO" id="GO:0006355">
    <property type="term" value="P:regulation of DNA-templated transcription"/>
    <property type="evidence" value="ECO:0007669"/>
    <property type="project" value="InterPro"/>
</dbReference>
<dbReference type="InterPro" id="IPR016032">
    <property type="entry name" value="Sig_transdc_resp-reg_C-effctor"/>
</dbReference>
<dbReference type="InterPro" id="IPR039420">
    <property type="entry name" value="WalR-like"/>
</dbReference>
<keyword evidence="4" id="KW-0804">Transcription</keyword>
<evidence type="ECO:0000313" key="8">
    <source>
        <dbReference type="EMBL" id="CCE75164.1"/>
    </source>
</evidence>
<dbReference type="GeneID" id="92983003"/>
<dbReference type="SUPFAM" id="SSF52172">
    <property type="entry name" value="CheY-like"/>
    <property type="match status" value="1"/>
</dbReference>
<gene>
    <name evidence="8" type="ORF">CMN_01212</name>
</gene>
<dbReference type="CDD" id="cd17535">
    <property type="entry name" value="REC_NarL-like"/>
    <property type="match status" value="1"/>
</dbReference>
<dbReference type="Pfam" id="PF00072">
    <property type="entry name" value="Response_reg"/>
    <property type="match status" value="1"/>
</dbReference>
<name>A0AAI9EK22_9MICO</name>
<dbReference type="PRINTS" id="PR00038">
    <property type="entry name" value="HTHLUXR"/>
</dbReference>
<dbReference type="Pfam" id="PF00196">
    <property type="entry name" value="GerE"/>
    <property type="match status" value="1"/>
</dbReference>
<dbReference type="RefSeq" id="WP_015489938.1">
    <property type="nucleotide sequence ID" value="NC_020891.1"/>
</dbReference>
<dbReference type="EMBL" id="HE614873">
    <property type="protein sequence ID" value="CCE75164.1"/>
    <property type="molecule type" value="Genomic_DNA"/>
</dbReference>
<dbReference type="InterPro" id="IPR000792">
    <property type="entry name" value="Tscrpt_reg_LuxR_C"/>
</dbReference>
<dbReference type="PROSITE" id="PS50043">
    <property type="entry name" value="HTH_LUXR_2"/>
    <property type="match status" value="1"/>
</dbReference>
<dbReference type="CDD" id="cd06170">
    <property type="entry name" value="LuxR_C_like"/>
    <property type="match status" value="1"/>
</dbReference>
<proteinExistence type="predicted"/>
<evidence type="ECO:0000259" key="7">
    <source>
        <dbReference type="PROSITE" id="PS50110"/>
    </source>
</evidence>
<dbReference type="PANTHER" id="PTHR43214">
    <property type="entry name" value="TWO-COMPONENT RESPONSE REGULATOR"/>
    <property type="match status" value="1"/>
</dbReference>
<evidence type="ECO:0000313" key="9">
    <source>
        <dbReference type="Proteomes" id="UP000012170"/>
    </source>
</evidence>
<dbReference type="SMART" id="SM00421">
    <property type="entry name" value="HTH_LUXR"/>
    <property type="match status" value="1"/>
</dbReference>
<dbReference type="InterPro" id="IPR011006">
    <property type="entry name" value="CheY-like_superfamily"/>
</dbReference>
<accession>A0AAI9EK22</accession>
<reference evidence="9" key="2">
    <citation type="submission" date="2013-04" db="EMBL/GenBank/DDBJ databases">
        <title>The genome sequence of the maize-pathogen Clavibacter michiganensis subsp. nebraskensis.</title>
        <authorList>
            <person name="Gartemann K.H."/>
            <person name="Blom J."/>
            <person name="Dreiseikelmann B."/>
            <person name="Fluegel M."/>
            <person name="Jaenicke S."/>
            <person name="Linke B."/>
            <person name="Sczcepanowski R."/>
            <person name="Wittmann J."/>
            <person name="Goesmann A."/>
            <person name="Puehler A."/>
            <person name="Eichenlaub R."/>
            <person name="Rueckert C."/>
        </authorList>
    </citation>
    <scope>NUCLEOTIDE SEQUENCE [LARGE SCALE GENOMIC DNA]</scope>
    <source>
        <strain evidence="9">NCPPB 2581</strain>
    </source>
</reference>
<dbReference type="Proteomes" id="UP000012170">
    <property type="component" value="Chromosome"/>
</dbReference>
<keyword evidence="1 5" id="KW-0597">Phosphoprotein</keyword>
<sequence>MTPAPVRVAVVDDHPVVRAGLAALLASADDIDVVGQAADGEAAVALALAERPDVVLMDLRMPGLDGVGATARIREEAPDVRVLVLTTYETDASILTAIEAGASGYLLKAAPEEEILAGVRAAARGEVALAPAIAAALVRQVARPAAEPVVPTPTLSPRETEVLALVAAGRTNARIALELHVTPATVKTHLLHVFEKLGVGDRTRAVTLAMELGLLPPAARPPPRG</sequence>
<protein>
    <submittedName>
        <fullName evidence="8">Two-component system, response regulator</fullName>
    </submittedName>
</protein>
<dbReference type="InterPro" id="IPR058245">
    <property type="entry name" value="NreC/VraR/RcsB-like_REC"/>
</dbReference>
<keyword evidence="2" id="KW-0805">Transcription regulation</keyword>
<evidence type="ECO:0000256" key="1">
    <source>
        <dbReference type="ARBA" id="ARBA00022553"/>
    </source>
</evidence>
<evidence type="ECO:0000256" key="5">
    <source>
        <dbReference type="PROSITE-ProRule" id="PRU00169"/>
    </source>
</evidence>
<dbReference type="SUPFAM" id="SSF46894">
    <property type="entry name" value="C-terminal effector domain of the bipartite response regulators"/>
    <property type="match status" value="1"/>
</dbReference>
<keyword evidence="3" id="KW-0238">DNA-binding</keyword>
<organism evidence="8 9">
    <name type="scientific">Clavibacter nebraskensis NCPPB 2581</name>
    <dbReference type="NCBI Taxonomy" id="1097677"/>
    <lineage>
        <taxon>Bacteria</taxon>
        <taxon>Bacillati</taxon>
        <taxon>Actinomycetota</taxon>
        <taxon>Actinomycetes</taxon>
        <taxon>Micrococcales</taxon>
        <taxon>Microbacteriaceae</taxon>
        <taxon>Clavibacter</taxon>
    </lineage>
</organism>
<dbReference type="GO" id="GO:0003677">
    <property type="term" value="F:DNA binding"/>
    <property type="evidence" value="ECO:0007669"/>
    <property type="project" value="UniProtKB-KW"/>
</dbReference>
<dbReference type="PANTHER" id="PTHR43214:SF24">
    <property type="entry name" value="TRANSCRIPTIONAL REGULATORY PROTEIN NARL-RELATED"/>
    <property type="match status" value="1"/>
</dbReference>
<dbReference type="PROSITE" id="PS50110">
    <property type="entry name" value="RESPONSE_REGULATORY"/>
    <property type="match status" value="1"/>
</dbReference>
<dbReference type="KEGG" id="cmc:CMN_01212"/>
<dbReference type="GO" id="GO:0000160">
    <property type="term" value="P:phosphorelay signal transduction system"/>
    <property type="evidence" value="ECO:0007669"/>
    <property type="project" value="InterPro"/>
</dbReference>
<feature type="modified residue" description="4-aspartylphosphate" evidence="5">
    <location>
        <position position="58"/>
    </location>
</feature>
<reference evidence="8 9" key="1">
    <citation type="submission" date="2011-11" db="EMBL/GenBank/DDBJ databases">
        <authorList>
            <person name="Gartemann K."/>
        </authorList>
    </citation>
    <scope>NUCLEOTIDE SEQUENCE [LARGE SCALE GENOMIC DNA]</scope>
    <source>
        <strain evidence="9">NCPPB 2581</strain>
    </source>
</reference>
<evidence type="ECO:0000256" key="4">
    <source>
        <dbReference type="ARBA" id="ARBA00023163"/>
    </source>
</evidence>
<feature type="domain" description="Response regulatory" evidence="7">
    <location>
        <begin position="7"/>
        <end position="123"/>
    </location>
</feature>
<dbReference type="AlphaFoldDB" id="A0AAI9EK22"/>